<protein>
    <recommendedName>
        <fullName evidence="1">HTH cro/C1-type domain-containing protein</fullName>
    </recommendedName>
</protein>
<keyword evidence="3" id="KW-1185">Reference proteome</keyword>
<dbReference type="Pfam" id="PF01381">
    <property type="entry name" value="HTH_3"/>
    <property type="match status" value="1"/>
</dbReference>
<dbReference type="InterPro" id="IPR025161">
    <property type="entry name" value="IS402-like_dom"/>
</dbReference>
<dbReference type="SUPFAM" id="SSF47413">
    <property type="entry name" value="lambda repressor-like DNA-binding domains"/>
    <property type="match status" value="1"/>
</dbReference>
<reference evidence="2 3" key="1">
    <citation type="submission" date="2019-06" db="EMBL/GenBank/DDBJ databases">
        <title>Whole genome shotgun sequence of Komagataeibacter hansenii NBRC 14820.</title>
        <authorList>
            <person name="Hosoyama A."/>
            <person name="Uohara A."/>
            <person name="Ohji S."/>
            <person name="Ichikawa N."/>
        </authorList>
    </citation>
    <scope>NUCLEOTIDE SEQUENCE [LARGE SCALE GENOMIC DNA]</scope>
    <source>
        <strain evidence="2 3">NBRC 14820</strain>
    </source>
</reference>
<dbReference type="SMART" id="SM00530">
    <property type="entry name" value="HTH_XRE"/>
    <property type="match status" value="1"/>
</dbReference>
<organism evidence="2 3">
    <name type="scientific">Novacetimonas hansenii</name>
    <name type="common">Komagataeibacter hansenii</name>
    <dbReference type="NCBI Taxonomy" id="436"/>
    <lineage>
        <taxon>Bacteria</taxon>
        <taxon>Pseudomonadati</taxon>
        <taxon>Pseudomonadota</taxon>
        <taxon>Alphaproteobacteria</taxon>
        <taxon>Acetobacterales</taxon>
        <taxon>Acetobacteraceae</taxon>
        <taxon>Novacetimonas</taxon>
    </lineage>
</organism>
<evidence type="ECO:0000259" key="1">
    <source>
        <dbReference type="PROSITE" id="PS50943"/>
    </source>
</evidence>
<dbReference type="Gene3D" id="1.10.260.40">
    <property type="entry name" value="lambda repressor-like DNA-binding domains"/>
    <property type="match status" value="1"/>
</dbReference>
<dbReference type="PROSITE" id="PS50943">
    <property type="entry name" value="HTH_CROC1"/>
    <property type="match status" value="1"/>
</dbReference>
<evidence type="ECO:0000313" key="3">
    <source>
        <dbReference type="Proteomes" id="UP000319478"/>
    </source>
</evidence>
<dbReference type="Pfam" id="PF13340">
    <property type="entry name" value="DUF4096"/>
    <property type="match status" value="1"/>
</dbReference>
<comment type="caution">
    <text evidence="2">The sequence shown here is derived from an EMBL/GenBank/DDBJ whole genome shotgun (WGS) entry which is preliminary data.</text>
</comment>
<dbReference type="Proteomes" id="UP000319478">
    <property type="component" value="Unassembled WGS sequence"/>
</dbReference>
<dbReference type="CDD" id="cd00093">
    <property type="entry name" value="HTH_XRE"/>
    <property type="match status" value="1"/>
</dbReference>
<dbReference type="InterPro" id="IPR001387">
    <property type="entry name" value="Cro/C1-type_HTH"/>
</dbReference>
<evidence type="ECO:0000313" key="2">
    <source>
        <dbReference type="EMBL" id="GEC65256.1"/>
    </source>
</evidence>
<name>A0ABQ0SJ02_NOVHA</name>
<dbReference type="EMBL" id="BJNN01000192">
    <property type="protein sequence ID" value="GEC65256.1"/>
    <property type="molecule type" value="Genomic_DNA"/>
</dbReference>
<feature type="domain" description="HTH cro/C1-type" evidence="1">
    <location>
        <begin position="78"/>
        <end position="132"/>
    </location>
</feature>
<accession>A0ABQ0SJ02</accession>
<proteinExistence type="predicted"/>
<gene>
    <name evidence="2" type="ORF">GHA01_31050</name>
</gene>
<sequence>MREGDGTSSGTFTDKAWAIWEPLIEAVRPRGKTPSHDPRRTIAVIFWRHENGAKWRSIPAELGPWWRAAQFFIRRSLLIAARRGKGLTQATLAERLGKPQSYVAKYETGERRIDVIEFLDITTAIGLDAADILASLLEDH</sequence>
<dbReference type="InterPro" id="IPR010982">
    <property type="entry name" value="Lambda_DNA-bd_dom_sf"/>
</dbReference>